<dbReference type="EMBL" id="BMWD01000006">
    <property type="protein sequence ID" value="GGX54542.1"/>
    <property type="molecule type" value="Genomic_DNA"/>
</dbReference>
<feature type="region of interest" description="Disordered" evidence="2">
    <location>
        <begin position="220"/>
        <end position="241"/>
    </location>
</feature>
<dbReference type="RefSeq" id="WP_190035255.1">
    <property type="nucleotide sequence ID" value="NZ_BMWD01000006.1"/>
</dbReference>
<dbReference type="Proteomes" id="UP000645555">
    <property type="component" value="Unassembled WGS sequence"/>
</dbReference>
<dbReference type="AlphaFoldDB" id="A0A918K939"/>
<reference evidence="3" key="2">
    <citation type="submission" date="2020-09" db="EMBL/GenBank/DDBJ databases">
        <authorList>
            <person name="Sun Q."/>
            <person name="Ohkuma M."/>
        </authorList>
    </citation>
    <scope>NUCLEOTIDE SEQUENCE</scope>
    <source>
        <strain evidence="3">JCM 4956</strain>
    </source>
</reference>
<comment type="caution">
    <text evidence="3">The sequence shown here is derived from an EMBL/GenBank/DDBJ whole genome shotgun (WGS) entry which is preliminary data.</text>
</comment>
<organism evidence="3 4">
    <name type="scientific">Streptomyces fructofermentans</name>
    <dbReference type="NCBI Taxonomy" id="152141"/>
    <lineage>
        <taxon>Bacteria</taxon>
        <taxon>Bacillati</taxon>
        <taxon>Actinomycetota</taxon>
        <taxon>Actinomycetes</taxon>
        <taxon>Kitasatosporales</taxon>
        <taxon>Streptomycetaceae</taxon>
        <taxon>Streptomyces</taxon>
    </lineage>
</organism>
<keyword evidence="1" id="KW-0175">Coiled coil</keyword>
<reference evidence="3" key="1">
    <citation type="journal article" date="2014" name="Int. J. Syst. Evol. Microbiol.">
        <title>Complete genome sequence of Corynebacterium casei LMG S-19264T (=DSM 44701T), isolated from a smear-ripened cheese.</title>
        <authorList>
            <consortium name="US DOE Joint Genome Institute (JGI-PGF)"/>
            <person name="Walter F."/>
            <person name="Albersmeier A."/>
            <person name="Kalinowski J."/>
            <person name="Ruckert C."/>
        </authorList>
    </citation>
    <scope>NUCLEOTIDE SEQUENCE</scope>
    <source>
        <strain evidence="3">JCM 4956</strain>
    </source>
</reference>
<protein>
    <submittedName>
        <fullName evidence="3">Uncharacterized protein</fullName>
    </submittedName>
</protein>
<evidence type="ECO:0000256" key="2">
    <source>
        <dbReference type="SAM" id="MobiDB-lite"/>
    </source>
</evidence>
<evidence type="ECO:0000313" key="3">
    <source>
        <dbReference type="EMBL" id="GGX54542.1"/>
    </source>
</evidence>
<evidence type="ECO:0000313" key="4">
    <source>
        <dbReference type="Proteomes" id="UP000645555"/>
    </source>
</evidence>
<proteinExistence type="predicted"/>
<gene>
    <name evidence="3" type="ORF">GCM10010515_22290</name>
</gene>
<keyword evidence="4" id="KW-1185">Reference proteome</keyword>
<sequence length="440" mass="48382">MGVTGASGPVMDRDEVDRALARLGAEHEAIETSLLALQDHAGRRLLEGAELTGTTKERWRTTEASVTLLWAYFDAYADALRAARAIRARRRWSSRDDLVELTELLRGESVTVAGSAAATAAAPTMAGTGRLSERFTLVELVERMNELYASSLDMVVTADAVWSALPARIDLLAAELQRTRRLAHSVGVRPGEHPSGDDLERITRALTSLREQVVSDPLAFWRPAQGSSAPGGGRPDSERYDREARALEEVRREIDAVLTVRQDAENRLVRLRDVLSRADRTLAEARSARGEVLAKIAASEVPAVSGPPTALQEQLATAAEYRRHAQWHRLSPLLESLEEKAEDELMRARESLTAVTAPLAVRAELRGRLDAYKAKVARHGLAEDPLLVERYDAARRMLWSAPCDLRVAEAAVLRYQHAAAELLVPRVPEQGGPQDRRGES</sequence>
<name>A0A918K939_9ACTN</name>
<accession>A0A918K939</accession>
<feature type="coiled-coil region" evidence="1">
    <location>
        <begin position="247"/>
        <end position="288"/>
    </location>
</feature>
<evidence type="ECO:0000256" key="1">
    <source>
        <dbReference type="SAM" id="Coils"/>
    </source>
</evidence>